<accession>A0A7M2WSI7</accession>
<feature type="region of interest" description="Disordered" evidence="1">
    <location>
        <begin position="74"/>
        <end position="94"/>
    </location>
</feature>
<proteinExistence type="predicted"/>
<sequence>MKKKRSWLKRLLLGITLLLVLIAVGVATLAYMTGRSPSWYRTNVMDDKTMTRNYDSALVKLGLMQNWAQDQSNWPHRTARPRVDTDPATAPAKTQSISLTEDELNAVLWKEREKLLERYGHAIADPYIAIHEGHIVLAVTHKGTGRVVSVHVAPKIDEQGLFILSVDSLMAGSIPIPKALWSGYTDKVSGALKPALDAVRDNAAIETDGTWNQAAVVAARCRLVLSSLNGKSDDAVLFLPPDPKKLENGYPVKITQIKIENQTMSLVVIPLDFEEQQRLLLRLRAPIGESPAAPIASKADQQGNNATP</sequence>
<evidence type="ECO:0000313" key="2">
    <source>
        <dbReference type="EMBL" id="QOV87550.1"/>
    </source>
</evidence>
<evidence type="ECO:0000313" key="3">
    <source>
        <dbReference type="Proteomes" id="UP000593765"/>
    </source>
</evidence>
<keyword evidence="3" id="KW-1185">Reference proteome</keyword>
<dbReference type="KEGG" id="hbs:IPV69_14760"/>
<dbReference type="AlphaFoldDB" id="A0A7M2WSI7"/>
<protein>
    <submittedName>
        <fullName evidence="2">Uncharacterized protein</fullName>
    </submittedName>
</protein>
<organism evidence="2 3">
    <name type="scientific">Humisphaera borealis</name>
    <dbReference type="NCBI Taxonomy" id="2807512"/>
    <lineage>
        <taxon>Bacteria</taxon>
        <taxon>Pseudomonadati</taxon>
        <taxon>Planctomycetota</taxon>
        <taxon>Phycisphaerae</taxon>
        <taxon>Tepidisphaerales</taxon>
        <taxon>Tepidisphaeraceae</taxon>
        <taxon>Humisphaera</taxon>
    </lineage>
</organism>
<name>A0A7M2WSI7_9BACT</name>
<dbReference type="RefSeq" id="WP_206290455.1">
    <property type="nucleotide sequence ID" value="NZ_CP063458.1"/>
</dbReference>
<evidence type="ECO:0000256" key="1">
    <source>
        <dbReference type="SAM" id="MobiDB-lite"/>
    </source>
</evidence>
<dbReference type="EMBL" id="CP063458">
    <property type="protein sequence ID" value="QOV87550.1"/>
    <property type="molecule type" value="Genomic_DNA"/>
</dbReference>
<dbReference type="Proteomes" id="UP000593765">
    <property type="component" value="Chromosome"/>
</dbReference>
<gene>
    <name evidence="2" type="ORF">IPV69_14760</name>
</gene>
<reference evidence="2 3" key="1">
    <citation type="submission" date="2020-10" db="EMBL/GenBank/DDBJ databases">
        <title>Wide distribution of Phycisphaera-like planctomycetes from WD2101 soil group in peatlands and genome analysis of the first cultivated representative.</title>
        <authorList>
            <person name="Dedysh S.N."/>
            <person name="Beletsky A.V."/>
            <person name="Ivanova A."/>
            <person name="Kulichevskaya I.S."/>
            <person name="Suzina N.E."/>
            <person name="Philippov D.A."/>
            <person name="Rakitin A.L."/>
            <person name="Mardanov A.V."/>
            <person name="Ravin N.V."/>
        </authorList>
    </citation>
    <scope>NUCLEOTIDE SEQUENCE [LARGE SCALE GENOMIC DNA]</scope>
    <source>
        <strain evidence="2 3">M1803</strain>
    </source>
</reference>